<gene>
    <name evidence="2" type="ORF">VBRA1451_LOCUS21863</name>
</gene>
<accession>A0A7S1P925</accession>
<organism evidence="2">
    <name type="scientific">Vitrella brassicaformis</name>
    <dbReference type="NCBI Taxonomy" id="1169539"/>
    <lineage>
        <taxon>Eukaryota</taxon>
        <taxon>Sar</taxon>
        <taxon>Alveolata</taxon>
        <taxon>Colpodellida</taxon>
        <taxon>Vitrellaceae</taxon>
        <taxon>Vitrella</taxon>
    </lineage>
</organism>
<feature type="region of interest" description="Disordered" evidence="1">
    <location>
        <begin position="120"/>
        <end position="139"/>
    </location>
</feature>
<dbReference type="AlphaFoldDB" id="A0A7S1P925"/>
<evidence type="ECO:0000256" key="1">
    <source>
        <dbReference type="SAM" id="MobiDB-lite"/>
    </source>
</evidence>
<evidence type="ECO:0000313" key="2">
    <source>
        <dbReference type="EMBL" id="CAD9066790.1"/>
    </source>
</evidence>
<reference evidence="2" key="1">
    <citation type="submission" date="2021-01" db="EMBL/GenBank/DDBJ databases">
        <authorList>
            <person name="Corre E."/>
            <person name="Pelletier E."/>
            <person name="Niang G."/>
            <person name="Scheremetjew M."/>
            <person name="Finn R."/>
            <person name="Kale V."/>
            <person name="Holt S."/>
            <person name="Cochrane G."/>
            <person name="Meng A."/>
            <person name="Brown T."/>
            <person name="Cohen L."/>
        </authorList>
    </citation>
    <scope>NUCLEOTIDE SEQUENCE</scope>
    <source>
        <strain evidence="2">CCMP3346</strain>
    </source>
</reference>
<dbReference type="EMBL" id="HBGB01037049">
    <property type="protein sequence ID" value="CAD9066790.1"/>
    <property type="molecule type" value="Transcribed_RNA"/>
</dbReference>
<protein>
    <submittedName>
        <fullName evidence="2">Uncharacterized protein</fullName>
    </submittedName>
</protein>
<name>A0A7S1P925_9ALVE</name>
<proteinExistence type="predicted"/>
<feature type="compositionally biased region" description="Basic and acidic residues" evidence="1">
    <location>
        <begin position="127"/>
        <end position="139"/>
    </location>
</feature>
<sequence length="139" mass="15850">MCVCARVKLFDPIHYVYKDEGTHPLTCPREMQAKTAGNVCFLTHCSHPTRIAVFTQMHTDAEDEREGGEEDSYAERALQMCPSPASSFHPVIPPTHVCMYVALSPAHSPVRSLQRRQKIRLTRHTHPHTERENGHRIHS</sequence>